<keyword evidence="2" id="KW-1185">Reference proteome</keyword>
<evidence type="ECO:0000313" key="2">
    <source>
        <dbReference type="Proteomes" id="UP000800036"/>
    </source>
</evidence>
<evidence type="ECO:0000313" key="1">
    <source>
        <dbReference type="EMBL" id="KAF1973751.1"/>
    </source>
</evidence>
<dbReference type="EMBL" id="ML976679">
    <property type="protein sequence ID" value="KAF1973751.1"/>
    <property type="molecule type" value="Genomic_DNA"/>
</dbReference>
<dbReference type="Proteomes" id="UP000800036">
    <property type="component" value="Unassembled WGS sequence"/>
</dbReference>
<gene>
    <name evidence="1" type="ORF">BU23DRAFT_129608</name>
</gene>
<sequence length="173" mass="20218">MKHNCITAEEQLVHLIPNLRRKIQKRPCSHLLRHTRCRRSILEPATRVCPLTMCSKHILCDAVHAARTTSRRRWILRPRGNGDGLVVDDFFDVDCVCVRGWCTGEAGDRLPKVYTWHRQRDSGIVEGVTYYLVDRCRWISAVEICRCPQSLECALWWLHKHGKRSPRRLNLPL</sequence>
<name>A0A6A5V969_9PLEO</name>
<accession>A0A6A5V969</accession>
<dbReference type="AlphaFoldDB" id="A0A6A5V969"/>
<protein>
    <submittedName>
        <fullName evidence="1">Uncharacterized protein</fullName>
    </submittedName>
</protein>
<proteinExistence type="predicted"/>
<organism evidence="1 2">
    <name type="scientific">Bimuria novae-zelandiae CBS 107.79</name>
    <dbReference type="NCBI Taxonomy" id="1447943"/>
    <lineage>
        <taxon>Eukaryota</taxon>
        <taxon>Fungi</taxon>
        <taxon>Dikarya</taxon>
        <taxon>Ascomycota</taxon>
        <taxon>Pezizomycotina</taxon>
        <taxon>Dothideomycetes</taxon>
        <taxon>Pleosporomycetidae</taxon>
        <taxon>Pleosporales</taxon>
        <taxon>Massarineae</taxon>
        <taxon>Didymosphaeriaceae</taxon>
        <taxon>Bimuria</taxon>
    </lineage>
</organism>
<reference evidence="1" key="1">
    <citation type="journal article" date="2020" name="Stud. Mycol.">
        <title>101 Dothideomycetes genomes: a test case for predicting lifestyles and emergence of pathogens.</title>
        <authorList>
            <person name="Haridas S."/>
            <person name="Albert R."/>
            <person name="Binder M."/>
            <person name="Bloem J."/>
            <person name="Labutti K."/>
            <person name="Salamov A."/>
            <person name="Andreopoulos B."/>
            <person name="Baker S."/>
            <person name="Barry K."/>
            <person name="Bills G."/>
            <person name="Bluhm B."/>
            <person name="Cannon C."/>
            <person name="Castanera R."/>
            <person name="Culley D."/>
            <person name="Daum C."/>
            <person name="Ezra D."/>
            <person name="Gonzalez J."/>
            <person name="Henrissat B."/>
            <person name="Kuo A."/>
            <person name="Liang C."/>
            <person name="Lipzen A."/>
            <person name="Lutzoni F."/>
            <person name="Magnuson J."/>
            <person name="Mondo S."/>
            <person name="Nolan M."/>
            <person name="Ohm R."/>
            <person name="Pangilinan J."/>
            <person name="Park H.-J."/>
            <person name="Ramirez L."/>
            <person name="Alfaro M."/>
            <person name="Sun H."/>
            <person name="Tritt A."/>
            <person name="Yoshinaga Y."/>
            <person name="Zwiers L.-H."/>
            <person name="Turgeon B."/>
            <person name="Goodwin S."/>
            <person name="Spatafora J."/>
            <person name="Crous P."/>
            <person name="Grigoriev I."/>
        </authorList>
    </citation>
    <scope>NUCLEOTIDE SEQUENCE</scope>
    <source>
        <strain evidence="1">CBS 107.79</strain>
    </source>
</reference>